<reference evidence="1 2" key="1">
    <citation type="journal article" date="2021" name="Microbiol. Spectr.">
        <title>A Single Bacterium Capable of Oxidation and Reduction of Iron at Circumneutral pH.</title>
        <authorList>
            <person name="Kato S."/>
            <person name="Ohkuma M."/>
        </authorList>
    </citation>
    <scope>NUCLEOTIDE SEQUENCE [LARGE SCALE GENOMIC DNA]</scope>
    <source>
        <strain evidence="1 2">MIZ03</strain>
    </source>
</reference>
<dbReference type="InterPro" id="IPR037171">
    <property type="entry name" value="NagB/RpiA_transferase-like"/>
</dbReference>
<dbReference type="SMART" id="SM00882">
    <property type="entry name" value="CoA_trans"/>
    <property type="match status" value="2"/>
</dbReference>
<gene>
    <name evidence="1" type="ORF">MIZ03_0148</name>
</gene>
<protein>
    <submittedName>
        <fullName evidence="1">Caffeate CoA-transferase</fullName>
    </submittedName>
</protein>
<keyword evidence="2" id="KW-1185">Reference proteome</keyword>
<dbReference type="Gene3D" id="3.40.1080.10">
    <property type="entry name" value="Glutaconate Coenzyme A-transferase"/>
    <property type="match status" value="2"/>
</dbReference>
<dbReference type="RefSeq" id="WP_276572410.1">
    <property type="nucleotide sequence ID" value="NZ_AP024238.1"/>
</dbReference>
<name>A0ABM7MGF0_9BURK</name>
<dbReference type="Pfam" id="PF01144">
    <property type="entry name" value="CoA_trans"/>
    <property type="match status" value="1"/>
</dbReference>
<dbReference type="InterPro" id="IPR004165">
    <property type="entry name" value="CoA_trans_fam_I"/>
</dbReference>
<dbReference type="EMBL" id="AP024238">
    <property type="protein sequence ID" value="BCO25288.1"/>
    <property type="molecule type" value="Genomic_DNA"/>
</dbReference>
<dbReference type="PANTHER" id="PTHR43293:SF1">
    <property type="entry name" value="ACETATE COA-TRANSFERASE YDIF"/>
    <property type="match status" value="1"/>
</dbReference>
<evidence type="ECO:0000313" key="1">
    <source>
        <dbReference type="EMBL" id="BCO25288.1"/>
    </source>
</evidence>
<organism evidence="1 2">
    <name type="scientific">Rhodoferax lithotrophicus</name>
    <dbReference type="NCBI Taxonomy" id="2798804"/>
    <lineage>
        <taxon>Bacteria</taxon>
        <taxon>Pseudomonadati</taxon>
        <taxon>Pseudomonadota</taxon>
        <taxon>Betaproteobacteria</taxon>
        <taxon>Burkholderiales</taxon>
        <taxon>Comamonadaceae</taxon>
        <taxon>Rhodoferax</taxon>
    </lineage>
</organism>
<dbReference type="Proteomes" id="UP000824366">
    <property type="component" value="Chromosome"/>
</dbReference>
<evidence type="ECO:0000313" key="2">
    <source>
        <dbReference type="Proteomes" id="UP000824366"/>
    </source>
</evidence>
<sequence length="642" mass="68731">MRKKVVSAAQAIALLRDGDTLCCSGFGANGVPVELILALEKRFLDTAAPRDLTLLFGGGPGDSAQGGANRLAHTGLIKRAVGGHYGMLPQLGKLALSNQIEAYNLPLGVISHMYRDIACGLPGTVSKVGLGTFVDPRLEGGKIGSKTTEDLVSVVSLGGEELLFYKAIPISVAFIRATSADAEGNLTLEREVLTQDVLAIATATKNSGGLVIAQVERIVERGSLNPRHVKVPGILVDCVVLAQPENHLQNLGGGYNPAFSAEVRVPLDALEPMPLDERKVIARRAAFELKPNAVVNLGIGMPEGVAAVANEEKILKFMTLTAEPGVIGGMPASGLYFGAATNPDAVIDMNQQFDFYDGGGLDLACLGLAECDPSGSINVSRFGPKLAGAGGFINITQNSRTVVFVGTFTAGGLKVALQDGQVRILQEGRAHKFVQHIEQVTFSGPYAAKAGKTVLYVTERCVFKLTAQGLELIEVAPGIDIERDILAHMDFKPIINHPQAMDARIFAPEVMRLNDTLLSISLVDRMQFDTKQGIAYYNFQGLKVHSLKDVQDIAQAARDLCEPLGKKIAVVVNYDNFQIDEAVVDDYAAMVKVLSDAYYTDVSRYTTSAFMRLKLGEALEQRGLAAHIYETPQEARSTAHKT</sequence>
<dbReference type="SUPFAM" id="SSF100950">
    <property type="entry name" value="NagB/RpiA/CoA transferase-like"/>
    <property type="match status" value="2"/>
</dbReference>
<proteinExistence type="predicted"/>
<accession>A0ABM7MGF0</accession>
<dbReference type="PANTHER" id="PTHR43293">
    <property type="entry name" value="ACETATE COA-TRANSFERASE YDIF"/>
    <property type="match status" value="1"/>
</dbReference>